<evidence type="ECO:0000259" key="6">
    <source>
        <dbReference type="Pfam" id="PF00133"/>
    </source>
</evidence>
<evidence type="ECO:0000256" key="1">
    <source>
        <dbReference type="ARBA" id="ARBA00022598"/>
    </source>
</evidence>
<dbReference type="GO" id="GO:0005524">
    <property type="term" value="F:ATP binding"/>
    <property type="evidence" value="ECO:0007669"/>
    <property type="project" value="UniProtKB-KW"/>
</dbReference>
<dbReference type="Proteomes" id="UP001165082">
    <property type="component" value="Unassembled WGS sequence"/>
</dbReference>
<dbReference type="EMBL" id="BRXZ01003976">
    <property type="protein sequence ID" value="GMH65911.1"/>
    <property type="molecule type" value="Genomic_DNA"/>
</dbReference>
<keyword evidence="2" id="KW-0547">Nucleotide-binding</keyword>
<dbReference type="GO" id="GO:0032543">
    <property type="term" value="P:mitochondrial translation"/>
    <property type="evidence" value="ECO:0007669"/>
    <property type="project" value="TreeGrafter"/>
</dbReference>
<comment type="caution">
    <text evidence="7">The sequence shown here is derived from an EMBL/GenBank/DDBJ whole genome shotgun (WGS) entry which is preliminary data.</text>
</comment>
<evidence type="ECO:0000313" key="8">
    <source>
        <dbReference type="Proteomes" id="UP001165082"/>
    </source>
</evidence>
<keyword evidence="5" id="KW-0030">Aminoacyl-tRNA synthetase</keyword>
<dbReference type="SUPFAM" id="SSF50677">
    <property type="entry name" value="ValRS/IleRS/LeuRS editing domain"/>
    <property type="match status" value="1"/>
</dbReference>
<keyword evidence="4" id="KW-0648">Protein biosynthesis</keyword>
<dbReference type="InterPro" id="IPR014729">
    <property type="entry name" value="Rossmann-like_a/b/a_fold"/>
</dbReference>
<feature type="domain" description="Aminoacyl-tRNA synthetase class Ia" evidence="6">
    <location>
        <begin position="164"/>
        <end position="227"/>
    </location>
</feature>
<dbReference type="GO" id="GO:0005739">
    <property type="term" value="C:mitochondrion"/>
    <property type="evidence" value="ECO:0007669"/>
    <property type="project" value="TreeGrafter"/>
</dbReference>
<proteinExistence type="predicted"/>
<dbReference type="InterPro" id="IPR009008">
    <property type="entry name" value="Val/Leu/Ile-tRNA-synth_edit"/>
</dbReference>
<dbReference type="GO" id="GO:0004822">
    <property type="term" value="F:isoleucine-tRNA ligase activity"/>
    <property type="evidence" value="ECO:0007669"/>
    <property type="project" value="TreeGrafter"/>
</dbReference>
<evidence type="ECO:0000256" key="3">
    <source>
        <dbReference type="ARBA" id="ARBA00022840"/>
    </source>
</evidence>
<dbReference type="SUPFAM" id="SSF52374">
    <property type="entry name" value="Nucleotidylyl transferase"/>
    <property type="match status" value="1"/>
</dbReference>
<keyword evidence="3" id="KW-0067">ATP-binding</keyword>
<evidence type="ECO:0000313" key="7">
    <source>
        <dbReference type="EMBL" id="GMH65911.1"/>
    </source>
</evidence>
<reference evidence="7" key="1">
    <citation type="submission" date="2022-07" db="EMBL/GenBank/DDBJ databases">
        <title>Genome analysis of Parmales, a sister group of diatoms, reveals the evolutionary specialization of diatoms from phago-mixotrophs to photoautotrophs.</title>
        <authorList>
            <person name="Ban H."/>
            <person name="Sato S."/>
            <person name="Yoshikawa S."/>
            <person name="Kazumasa Y."/>
            <person name="Nakamura Y."/>
            <person name="Ichinomiya M."/>
            <person name="Saitoh K."/>
            <person name="Sato N."/>
            <person name="Blanc-Mathieu R."/>
            <person name="Endo H."/>
            <person name="Kuwata A."/>
            <person name="Ogata H."/>
        </authorList>
    </citation>
    <scope>NUCLEOTIDE SEQUENCE</scope>
</reference>
<organism evidence="7 8">
    <name type="scientific">Triparma retinervis</name>
    <dbReference type="NCBI Taxonomy" id="2557542"/>
    <lineage>
        <taxon>Eukaryota</taxon>
        <taxon>Sar</taxon>
        <taxon>Stramenopiles</taxon>
        <taxon>Ochrophyta</taxon>
        <taxon>Bolidophyceae</taxon>
        <taxon>Parmales</taxon>
        <taxon>Triparmaceae</taxon>
        <taxon>Triparma</taxon>
    </lineage>
</organism>
<dbReference type="GO" id="GO:0002161">
    <property type="term" value="F:aminoacyl-tRNA deacylase activity"/>
    <property type="evidence" value="ECO:0007669"/>
    <property type="project" value="InterPro"/>
</dbReference>
<evidence type="ECO:0000256" key="4">
    <source>
        <dbReference type="ARBA" id="ARBA00022917"/>
    </source>
</evidence>
<dbReference type="InterPro" id="IPR002300">
    <property type="entry name" value="aa-tRNA-synth_Ia"/>
</dbReference>
<dbReference type="PANTHER" id="PTHR42765:SF1">
    <property type="entry name" value="ISOLEUCINE--TRNA LIGASE, MITOCHONDRIAL"/>
    <property type="match status" value="1"/>
</dbReference>
<accession>A0A9W7A875</accession>
<gene>
    <name evidence="7" type="ORF">TrRE_jg2143</name>
</gene>
<name>A0A9W7A875_9STRA</name>
<sequence>MPANLAIAVNPDLDYSVVTHPSTGKLIVASDLAGKLASTLSLPPDSPSFTHLQTVSGSSLVGTTYSHPLYPRVSPVLAGGDYITTDSGTGLVHTAPGHGQEDYLTGVKNGLELLSPVDDAGRFTAEAGERFEGMEVLGDGNTEVIKALGEAGALLKEEKYQHKYPYDWRTKKPTIFRATSQWFCSVEGFKDEAMEAIEKVEWVPKVGKNRIKSFVEGRSDWCISRQRR</sequence>
<dbReference type="Pfam" id="PF00133">
    <property type="entry name" value="tRNA-synt_1"/>
    <property type="match status" value="1"/>
</dbReference>
<evidence type="ECO:0000256" key="2">
    <source>
        <dbReference type="ARBA" id="ARBA00022741"/>
    </source>
</evidence>
<dbReference type="PANTHER" id="PTHR42765">
    <property type="entry name" value="SOLEUCYL-TRNA SYNTHETASE"/>
    <property type="match status" value="1"/>
</dbReference>
<protein>
    <recommendedName>
        <fullName evidence="6">Aminoacyl-tRNA synthetase class Ia domain-containing protein</fullName>
    </recommendedName>
</protein>
<dbReference type="OrthoDB" id="10264412at2759"/>
<dbReference type="AlphaFoldDB" id="A0A9W7A875"/>
<keyword evidence="1" id="KW-0436">Ligase</keyword>
<evidence type="ECO:0000256" key="5">
    <source>
        <dbReference type="ARBA" id="ARBA00023146"/>
    </source>
</evidence>
<dbReference type="GO" id="GO:0006428">
    <property type="term" value="P:isoleucyl-tRNA aminoacylation"/>
    <property type="evidence" value="ECO:0007669"/>
    <property type="project" value="TreeGrafter"/>
</dbReference>
<dbReference type="Gene3D" id="3.40.50.620">
    <property type="entry name" value="HUPs"/>
    <property type="match status" value="1"/>
</dbReference>
<dbReference type="Gene3D" id="3.90.740.10">
    <property type="entry name" value="Valyl/Leucyl/Isoleucyl-tRNA synthetase, editing domain"/>
    <property type="match status" value="1"/>
</dbReference>
<keyword evidence="8" id="KW-1185">Reference proteome</keyword>
<dbReference type="InterPro" id="IPR050081">
    <property type="entry name" value="Ile-tRNA_ligase"/>
</dbReference>